<dbReference type="PROSITE" id="PS50966">
    <property type="entry name" value="ZF_SWIM"/>
    <property type="match status" value="1"/>
</dbReference>
<dbReference type="EMBL" id="PGFB01000001">
    <property type="protein sequence ID" value="PJJ65164.1"/>
    <property type="molecule type" value="Genomic_DNA"/>
</dbReference>
<keyword evidence="7" id="KW-0347">Helicase</keyword>
<protein>
    <submittedName>
        <fullName evidence="7">SNF2 family DNA or RNA helicase</fullName>
    </submittedName>
</protein>
<evidence type="ECO:0000256" key="1">
    <source>
        <dbReference type="ARBA" id="ARBA00022801"/>
    </source>
</evidence>
<proteinExistence type="predicted"/>
<dbReference type="PROSITE" id="PS51192">
    <property type="entry name" value="HELICASE_ATP_BIND_1"/>
    <property type="match status" value="1"/>
</dbReference>
<dbReference type="GO" id="GO:0016787">
    <property type="term" value="F:hydrolase activity"/>
    <property type="evidence" value="ECO:0007669"/>
    <property type="project" value="UniProtKB-KW"/>
</dbReference>
<dbReference type="InterPro" id="IPR000330">
    <property type="entry name" value="SNF2_N"/>
</dbReference>
<dbReference type="GO" id="GO:0005524">
    <property type="term" value="F:ATP binding"/>
    <property type="evidence" value="ECO:0007669"/>
    <property type="project" value="InterPro"/>
</dbReference>
<keyword evidence="1" id="KW-0378">Hydrolase</keyword>
<reference evidence="7 8" key="1">
    <citation type="submission" date="2017-11" db="EMBL/GenBank/DDBJ databases">
        <title>Genomic Encyclopedia of Archaeal and Bacterial Type Strains, Phase II (KMG-II): From Individual Species to Whole Genera.</title>
        <authorList>
            <person name="Goeker M."/>
        </authorList>
    </citation>
    <scope>NUCLEOTIDE SEQUENCE [LARGE SCALE GENOMIC DNA]</scope>
    <source>
        <strain evidence="7 8">DSM 25625</strain>
    </source>
</reference>
<feature type="domain" description="SWIM-type" evidence="4">
    <location>
        <begin position="69"/>
        <end position="96"/>
    </location>
</feature>
<sequence length="1171" mass="129002">MSPAAFPLVDAVDILRLVGHPSFERGRDDARAGRVTRIDWHAETSRLSGAVSGDGEQECWVELRTNAKGYVPVDSYCSCPLTVDCRHVTALMFRSNTEHVRDDAATRQDAGAWATASATTAGGDPGIGPDPSTGADTGTGTGTARRTTRPQKTPAQPGWKTVMTALTARPPASASRHAPGRTAERAPGQTSPMGLQFEVREHTERERDRWLGPVVKAATAQARRGPRHLGVRPVMRNDKGNWVRGNLGWNSFAHQSHQLNLNPEHRLWFAQFAAVQRADRALYPNHDPEWLYLDDFASPLLWRLLDDASELGIPLLGSKKDTVVTIGRQAVVGLDAARAPDGEVRLTPVLAVDGQRHGASEAGAIGTHGVYLYELAPTIAFTLAPTSRPIPDEQRALLSPAQPLVVPAADLGAFLDDYYPRLRQVIEVTSTDGSVELPQIAPPVLVLTATFQAKQALRLDWAWQYGDETSRGGRMPLHPLPGSPGFRDEAAERDILNRVESTLRGAGPDAPPLESRTTLRGLEAAMFSEKVLPLLEQLVGVRLDVVGERPDYHELTEPPQLIVTTVETDKRDWFDLGVMVTIEGRTIPFQPLFTAMSKGKDRLLLIDNSYLSLHQPALEQLRELIEEARSLQEWETGLRISRYQASLWAEFEDLADETVQAQTWRESAAALGGVTGVDEVPVPSGVHATLRPYQAEGFSWLVFLWKHRLGGILADDMGLGKTLQALALVAHTRETAATADAAPAANADAPPTGPDPGGSPPFLVVAPTSVVSNWLSEAQRFTPGLVVRAVTTTQAKGRMPLAELARGADILVTSYTLFRLDNAAYREQPWAGMILDEAQFVKNHGSAVHRHAREMELPFTLAITGTPMENNLMELWALFSIVAPGLFASAPRFREGYLRSIERGETEPLARLRRRIRPLMMRRTKELVATELPPKQEQVLTIELAPRHRKLYDTVLQRERQKLLGLIDDDLDRNRFIVFRSLTLLRMLSLDASLIDEEYASIPSSKLDALVEQLDDVVAEGHRALVFSQFTSFLRKAATRLEEQGIDVVYLDGSTRNRREVIGGFTEGTAPVFLISLKAGGFGLNLTEADYVFLLDPWWNPAAEDQAIDRTHRIGQTKNVMVYRMVAADTIEEKVMALQRRKAKLFASVIDDEALFSSALTADDIRGLLDA</sequence>
<evidence type="ECO:0000259" key="5">
    <source>
        <dbReference type="PROSITE" id="PS51192"/>
    </source>
</evidence>
<name>A0A2M9C3Q8_9MICO</name>
<feature type="domain" description="Helicase ATP-binding" evidence="5">
    <location>
        <begin position="702"/>
        <end position="885"/>
    </location>
</feature>
<dbReference type="SMART" id="SM00487">
    <property type="entry name" value="DEXDc"/>
    <property type="match status" value="1"/>
</dbReference>
<organism evidence="7 8">
    <name type="scientific">Compostimonas suwonensis</name>
    <dbReference type="NCBI Taxonomy" id="1048394"/>
    <lineage>
        <taxon>Bacteria</taxon>
        <taxon>Bacillati</taxon>
        <taxon>Actinomycetota</taxon>
        <taxon>Actinomycetes</taxon>
        <taxon>Micrococcales</taxon>
        <taxon>Microbacteriaceae</taxon>
        <taxon>Compostimonas</taxon>
    </lineage>
</organism>
<feature type="region of interest" description="Disordered" evidence="3">
    <location>
        <begin position="104"/>
        <end position="157"/>
    </location>
</feature>
<feature type="compositionally biased region" description="Low complexity" evidence="3">
    <location>
        <begin position="110"/>
        <end position="122"/>
    </location>
</feature>
<keyword evidence="7" id="KW-0547">Nucleotide-binding</keyword>
<dbReference type="Proteomes" id="UP000230161">
    <property type="component" value="Unassembled WGS sequence"/>
</dbReference>
<dbReference type="AlphaFoldDB" id="A0A2M9C3Q8"/>
<keyword evidence="7" id="KW-0067">ATP-binding</keyword>
<dbReference type="Gene3D" id="3.40.50.300">
    <property type="entry name" value="P-loop containing nucleotide triphosphate hydrolases"/>
    <property type="match status" value="1"/>
</dbReference>
<dbReference type="PANTHER" id="PTHR10799">
    <property type="entry name" value="SNF2/RAD54 HELICASE FAMILY"/>
    <property type="match status" value="1"/>
</dbReference>
<feature type="domain" description="Helicase C-terminal" evidence="6">
    <location>
        <begin position="1010"/>
        <end position="1161"/>
    </location>
</feature>
<evidence type="ECO:0000313" key="7">
    <source>
        <dbReference type="EMBL" id="PJJ65164.1"/>
    </source>
</evidence>
<dbReference type="OrthoDB" id="9760715at2"/>
<dbReference type="SMART" id="SM00490">
    <property type="entry name" value="HELICc"/>
    <property type="match status" value="1"/>
</dbReference>
<comment type="caution">
    <text evidence="7">The sequence shown here is derived from an EMBL/GenBank/DDBJ whole genome shotgun (WGS) entry which is preliminary data.</text>
</comment>
<keyword evidence="2" id="KW-0862">Zinc</keyword>
<keyword evidence="2" id="KW-0863">Zinc-finger</keyword>
<keyword evidence="2" id="KW-0479">Metal-binding</keyword>
<feature type="region of interest" description="Disordered" evidence="3">
    <location>
        <begin position="170"/>
        <end position="191"/>
    </location>
</feature>
<dbReference type="InterPro" id="IPR007527">
    <property type="entry name" value="Znf_SWIM"/>
</dbReference>
<dbReference type="Pfam" id="PF00271">
    <property type="entry name" value="Helicase_C"/>
    <property type="match status" value="1"/>
</dbReference>
<feature type="region of interest" description="Disordered" evidence="3">
    <location>
        <begin position="739"/>
        <end position="760"/>
    </location>
</feature>
<evidence type="ECO:0000256" key="2">
    <source>
        <dbReference type="PROSITE-ProRule" id="PRU00325"/>
    </source>
</evidence>
<dbReference type="PROSITE" id="PS51194">
    <property type="entry name" value="HELICASE_CTER"/>
    <property type="match status" value="1"/>
</dbReference>
<dbReference type="SUPFAM" id="SSF52540">
    <property type="entry name" value="P-loop containing nucleoside triphosphate hydrolases"/>
    <property type="match status" value="2"/>
</dbReference>
<dbReference type="GO" id="GO:0004386">
    <property type="term" value="F:helicase activity"/>
    <property type="evidence" value="ECO:0007669"/>
    <property type="project" value="UniProtKB-KW"/>
</dbReference>
<dbReference type="InterPro" id="IPR038718">
    <property type="entry name" value="SNF2-like_sf"/>
</dbReference>
<dbReference type="InterPro" id="IPR049730">
    <property type="entry name" value="SNF2/RAD54-like_C"/>
</dbReference>
<dbReference type="InterPro" id="IPR014001">
    <property type="entry name" value="Helicase_ATP-bd"/>
</dbReference>
<dbReference type="Pfam" id="PF00176">
    <property type="entry name" value="SNF2-rel_dom"/>
    <property type="match status" value="1"/>
</dbReference>
<dbReference type="InterPro" id="IPR027417">
    <property type="entry name" value="P-loop_NTPase"/>
</dbReference>
<dbReference type="CDD" id="cd18793">
    <property type="entry name" value="SF2_C_SNF"/>
    <property type="match status" value="1"/>
</dbReference>
<evidence type="ECO:0000259" key="6">
    <source>
        <dbReference type="PROSITE" id="PS51194"/>
    </source>
</evidence>
<evidence type="ECO:0000256" key="3">
    <source>
        <dbReference type="SAM" id="MobiDB-lite"/>
    </source>
</evidence>
<dbReference type="Gene3D" id="3.40.50.10810">
    <property type="entry name" value="Tandem AAA-ATPase domain"/>
    <property type="match status" value="1"/>
</dbReference>
<dbReference type="InterPro" id="IPR001650">
    <property type="entry name" value="Helicase_C-like"/>
</dbReference>
<keyword evidence="8" id="KW-1185">Reference proteome</keyword>
<dbReference type="GO" id="GO:0008270">
    <property type="term" value="F:zinc ion binding"/>
    <property type="evidence" value="ECO:0007669"/>
    <property type="project" value="UniProtKB-KW"/>
</dbReference>
<evidence type="ECO:0000259" key="4">
    <source>
        <dbReference type="PROSITE" id="PS50966"/>
    </source>
</evidence>
<gene>
    <name evidence="7" type="ORF">CLV54_0193</name>
</gene>
<feature type="compositionally biased region" description="Low complexity" evidence="3">
    <location>
        <begin position="129"/>
        <end position="145"/>
    </location>
</feature>
<feature type="compositionally biased region" description="Low complexity" evidence="3">
    <location>
        <begin position="739"/>
        <end position="750"/>
    </location>
</feature>
<evidence type="ECO:0000313" key="8">
    <source>
        <dbReference type="Proteomes" id="UP000230161"/>
    </source>
</evidence>
<accession>A0A2M9C3Q8</accession>
<dbReference type="RefSeq" id="WP_100343090.1">
    <property type="nucleotide sequence ID" value="NZ_PGFB01000001.1"/>
</dbReference>